<evidence type="ECO:0008006" key="3">
    <source>
        <dbReference type="Google" id="ProtNLM"/>
    </source>
</evidence>
<dbReference type="EMBL" id="JACHLC010000001">
    <property type="protein sequence ID" value="MBB6370873.1"/>
    <property type="molecule type" value="Genomic_DNA"/>
</dbReference>
<accession>A0A841N6Y5</accession>
<comment type="caution">
    <text evidence="1">The sequence shown here is derived from an EMBL/GenBank/DDBJ whole genome shotgun (WGS) entry which is preliminary data.</text>
</comment>
<name>A0A841N6Y5_9FLAO</name>
<sequence>MTKYIYLFPFFSVLFYAQQRAVSPFPLKEYERMKNIYLQKAAENKDHLLYLDYKYHSTQKLDSLLLIKHQLKKEYWIDHGKKAEEITENDLRQLKDEFILPKAIFTIKENDNEFYCINYDSPVIFIETKDGKSINLTFNHDGFTEGIDDKVSKLSTGNYYYPNGQLKRTETIFNGNKKVGLLQEYDISGKLTKEIDWKKEFSIPEKQAENIARKEILNFLINKYKDNPEIITKFQQSNVKVYKNLYEDKKPVWFFVYTNIEGSIDAKTGKILSLNQEISIP</sequence>
<evidence type="ECO:0000313" key="1">
    <source>
        <dbReference type="EMBL" id="MBB6370873.1"/>
    </source>
</evidence>
<organism evidence="1 2">
    <name type="scientific">Chryseobacterium shigense</name>
    <dbReference type="NCBI Taxonomy" id="297244"/>
    <lineage>
        <taxon>Bacteria</taxon>
        <taxon>Pseudomonadati</taxon>
        <taxon>Bacteroidota</taxon>
        <taxon>Flavobacteriia</taxon>
        <taxon>Flavobacteriales</taxon>
        <taxon>Weeksellaceae</taxon>
        <taxon>Chryseobacterium group</taxon>
        <taxon>Chryseobacterium</taxon>
    </lineage>
</organism>
<dbReference type="AlphaFoldDB" id="A0A841N6Y5"/>
<dbReference type="RefSeq" id="WP_184158088.1">
    <property type="nucleotide sequence ID" value="NZ_JACHLC010000001.1"/>
</dbReference>
<dbReference type="Proteomes" id="UP000589738">
    <property type="component" value="Unassembled WGS sequence"/>
</dbReference>
<protein>
    <recommendedName>
        <fullName evidence="3">Peptidase propeptide and YPEB domain-containing protein</fullName>
    </recommendedName>
</protein>
<keyword evidence="2" id="KW-1185">Reference proteome</keyword>
<proteinExistence type="predicted"/>
<reference evidence="1 2" key="1">
    <citation type="submission" date="2020-08" db="EMBL/GenBank/DDBJ databases">
        <title>Functional genomics of gut bacteria from endangered species of beetles.</title>
        <authorList>
            <person name="Carlos-Shanley C."/>
        </authorList>
    </citation>
    <scope>NUCLEOTIDE SEQUENCE [LARGE SCALE GENOMIC DNA]</scope>
    <source>
        <strain evidence="1 2">S00136</strain>
    </source>
</reference>
<evidence type="ECO:0000313" key="2">
    <source>
        <dbReference type="Proteomes" id="UP000589738"/>
    </source>
</evidence>
<gene>
    <name evidence="1" type="ORF">HNP36_001926</name>
</gene>